<reference evidence="6 7" key="1">
    <citation type="submission" date="2016-10" db="EMBL/GenBank/DDBJ databases">
        <title>Genome sequence of Streptomyces sp. MUSC 1.</title>
        <authorList>
            <person name="Lee L.-H."/>
            <person name="Ser H.-L."/>
            <person name="Law J.W.-F."/>
        </authorList>
    </citation>
    <scope>NUCLEOTIDE SEQUENCE [LARGE SCALE GENOMIC DNA]</scope>
    <source>
        <strain evidence="6 7">MUSC 1</strain>
    </source>
</reference>
<dbReference type="GO" id="GO:0003700">
    <property type="term" value="F:DNA-binding transcription factor activity"/>
    <property type="evidence" value="ECO:0007669"/>
    <property type="project" value="InterPro"/>
</dbReference>
<dbReference type="PROSITE" id="PS50931">
    <property type="entry name" value="HTH_LYSR"/>
    <property type="match status" value="1"/>
</dbReference>
<comment type="caution">
    <text evidence="6">The sequence shown here is derived from an EMBL/GenBank/DDBJ whole genome shotgun (WGS) entry which is preliminary data.</text>
</comment>
<dbReference type="SUPFAM" id="SSF53850">
    <property type="entry name" value="Periplasmic binding protein-like II"/>
    <property type="match status" value="1"/>
</dbReference>
<dbReference type="Pfam" id="PF00126">
    <property type="entry name" value="HTH_1"/>
    <property type="match status" value="1"/>
</dbReference>
<evidence type="ECO:0000313" key="6">
    <source>
        <dbReference type="EMBL" id="OIJ99817.1"/>
    </source>
</evidence>
<evidence type="ECO:0000256" key="2">
    <source>
        <dbReference type="ARBA" id="ARBA00023015"/>
    </source>
</evidence>
<sequence>MSLDLRKLRYFVALAEHGNFGRAAQQLFIAQPVLSRQIRAFERELGCTLLNRTTRRVELTAAGHQLHEEAKGILAAVEAGLRRVRDADRGVRRLLVAFSPGLHVSEAIRAFGEHHPEVEIDVVPARWWEKDLPLRDGRAQVGFLRRPFDDTGLSVVPIGREPRVACLPTSHHLARRQELALADLEGEPVLDTPTRRRTTSAEEKFELIASGHGIALVPLSVARTYSRPDLTHVPVTDLPSEETCLVAPTTTREPLVLAFLDIATTALRRS</sequence>
<evidence type="ECO:0000256" key="1">
    <source>
        <dbReference type="ARBA" id="ARBA00009437"/>
    </source>
</evidence>
<dbReference type="SUPFAM" id="SSF46785">
    <property type="entry name" value="Winged helix' DNA-binding domain"/>
    <property type="match status" value="1"/>
</dbReference>
<organism evidence="6 7">
    <name type="scientific">Streptomyces monashensis</name>
    <dbReference type="NCBI Taxonomy" id="1678012"/>
    <lineage>
        <taxon>Bacteria</taxon>
        <taxon>Bacillati</taxon>
        <taxon>Actinomycetota</taxon>
        <taxon>Actinomycetes</taxon>
        <taxon>Kitasatosporales</taxon>
        <taxon>Streptomycetaceae</taxon>
        <taxon>Streptomyces</taxon>
    </lineage>
</organism>
<evidence type="ECO:0000313" key="7">
    <source>
        <dbReference type="Proteomes" id="UP000179642"/>
    </source>
</evidence>
<keyword evidence="7" id="KW-1185">Reference proteome</keyword>
<keyword evidence="2" id="KW-0805">Transcription regulation</keyword>
<keyword evidence="3" id="KW-0238">DNA-binding</keyword>
<dbReference type="Gene3D" id="3.40.190.10">
    <property type="entry name" value="Periplasmic binding protein-like II"/>
    <property type="match status" value="2"/>
</dbReference>
<dbReference type="OrthoDB" id="79118at2"/>
<keyword evidence="4" id="KW-0804">Transcription</keyword>
<dbReference type="PANTHER" id="PTHR30346:SF0">
    <property type="entry name" value="HCA OPERON TRANSCRIPTIONAL ACTIVATOR HCAR"/>
    <property type="match status" value="1"/>
</dbReference>
<proteinExistence type="inferred from homology"/>
<dbReference type="GO" id="GO:0032993">
    <property type="term" value="C:protein-DNA complex"/>
    <property type="evidence" value="ECO:0007669"/>
    <property type="project" value="TreeGrafter"/>
</dbReference>
<evidence type="ECO:0000259" key="5">
    <source>
        <dbReference type="PROSITE" id="PS50931"/>
    </source>
</evidence>
<dbReference type="GO" id="GO:0003677">
    <property type="term" value="F:DNA binding"/>
    <property type="evidence" value="ECO:0007669"/>
    <property type="project" value="UniProtKB-KW"/>
</dbReference>
<evidence type="ECO:0000256" key="4">
    <source>
        <dbReference type="ARBA" id="ARBA00023163"/>
    </source>
</evidence>
<dbReference type="CDD" id="cd08414">
    <property type="entry name" value="PBP2_LTTR_aromatics_like"/>
    <property type="match status" value="1"/>
</dbReference>
<dbReference type="Gene3D" id="1.10.10.10">
    <property type="entry name" value="Winged helix-like DNA-binding domain superfamily/Winged helix DNA-binding domain"/>
    <property type="match status" value="1"/>
</dbReference>
<dbReference type="InterPro" id="IPR036388">
    <property type="entry name" value="WH-like_DNA-bd_sf"/>
</dbReference>
<dbReference type="AlphaFoldDB" id="A0A1S2Q116"/>
<dbReference type="EMBL" id="MLYO01000049">
    <property type="protein sequence ID" value="OIJ99817.1"/>
    <property type="molecule type" value="Genomic_DNA"/>
</dbReference>
<dbReference type="Proteomes" id="UP000179642">
    <property type="component" value="Unassembled WGS sequence"/>
</dbReference>
<protein>
    <submittedName>
        <fullName evidence="6">LysR family transcriptional regulator</fullName>
    </submittedName>
</protein>
<dbReference type="InterPro" id="IPR005119">
    <property type="entry name" value="LysR_subst-bd"/>
</dbReference>
<dbReference type="FunFam" id="1.10.10.10:FF:000001">
    <property type="entry name" value="LysR family transcriptional regulator"/>
    <property type="match status" value="1"/>
</dbReference>
<dbReference type="InterPro" id="IPR000847">
    <property type="entry name" value="LysR_HTH_N"/>
</dbReference>
<accession>A0A1S2Q116</accession>
<dbReference type="Pfam" id="PF03466">
    <property type="entry name" value="LysR_substrate"/>
    <property type="match status" value="1"/>
</dbReference>
<dbReference type="PANTHER" id="PTHR30346">
    <property type="entry name" value="TRANSCRIPTIONAL DUAL REGULATOR HCAR-RELATED"/>
    <property type="match status" value="1"/>
</dbReference>
<dbReference type="PRINTS" id="PR00039">
    <property type="entry name" value="HTHLYSR"/>
</dbReference>
<dbReference type="InterPro" id="IPR036390">
    <property type="entry name" value="WH_DNA-bd_sf"/>
</dbReference>
<feature type="domain" description="HTH lysR-type" evidence="5">
    <location>
        <begin position="3"/>
        <end position="60"/>
    </location>
</feature>
<comment type="similarity">
    <text evidence="1">Belongs to the LysR transcriptional regulatory family.</text>
</comment>
<dbReference type="RefSeq" id="WP_071383701.1">
    <property type="nucleotide sequence ID" value="NZ_MLYO01000049.1"/>
</dbReference>
<name>A0A1S2Q116_9ACTN</name>
<evidence type="ECO:0000256" key="3">
    <source>
        <dbReference type="ARBA" id="ARBA00023125"/>
    </source>
</evidence>
<gene>
    <name evidence="6" type="ORF">BIV23_27705</name>
</gene>